<comment type="caution">
    <text evidence="3">The sequence shown here is derived from an EMBL/GenBank/DDBJ whole genome shotgun (WGS) entry which is preliminary data.</text>
</comment>
<dbReference type="Proteomes" id="UP001595803">
    <property type="component" value="Unassembled WGS sequence"/>
</dbReference>
<evidence type="ECO:0000256" key="2">
    <source>
        <dbReference type="SAM" id="SignalP"/>
    </source>
</evidence>
<evidence type="ECO:0000313" key="3">
    <source>
        <dbReference type="EMBL" id="MFC3833497.1"/>
    </source>
</evidence>
<evidence type="ECO:0000313" key="4">
    <source>
        <dbReference type="Proteomes" id="UP001595803"/>
    </source>
</evidence>
<gene>
    <name evidence="3" type="ORF">ACFOSB_11575</name>
</gene>
<organism evidence="3 4">
    <name type="scientific">Deinococcus rufus</name>
    <dbReference type="NCBI Taxonomy" id="2136097"/>
    <lineage>
        <taxon>Bacteria</taxon>
        <taxon>Thermotogati</taxon>
        <taxon>Deinococcota</taxon>
        <taxon>Deinococci</taxon>
        <taxon>Deinococcales</taxon>
        <taxon>Deinococcaceae</taxon>
        <taxon>Deinococcus</taxon>
    </lineage>
</organism>
<feature type="compositionally biased region" description="Pro residues" evidence="1">
    <location>
        <begin position="261"/>
        <end position="283"/>
    </location>
</feature>
<feature type="signal peptide" evidence="2">
    <location>
        <begin position="1"/>
        <end position="23"/>
    </location>
</feature>
<sequence>MSKTRSPCTLLLTLALGIPPGMTLLQEAADAPPRRPTPEFLRERGVRPGQTDTNVSLHETAMRLTNVRLSEAVEDGRQLTTFKADIAVADVINLNWRYYPRSAYEAANARAARAIEQGKLTALLEHPGWEDAWKGRLDAIAARWTSLGIEDREIEWPPDSGQRVTKPVVFGEGVFIGTPAGDVVRALLAGEVFVGISTNGYSSVEWTRFGDLGIDDPTGLLDPDMEVPVTGDDLTYLTIDFVALPANMGGQTTYAEQGGFAPPPVRPAAPPTEAPPAEPSPVVPPPTPIPPVKEAVMHPKIKALCEQLGKTLDQVKAENATEYQAALEAIAEEQNTLHTEAARVPGMTAEIGRLQQTVRERDERITVLEGNAVRTTREGLVDAAIAAAHLPALEPYQDGDKTVDLQAEWRSTLVESAVAADSDAAAQVLINAAVSRQAHMLAGRAASVPERQQEGARRPNAPRLPQGNNDAPEQLQEGLPGFADDPLVGSLQG</sequence>
<feature type="region of interest" description="Disordered" evidence="1">
    <location>
        <begin position="443"/>
        <end position="493"/>
    </location>
</feature>
<feature type="region of interest" description="Disordered" evidence="1">
    <location>
        <begin position="255"/>
        <end position="283"/>
    </location>
</feature>
<name>A0ABV7Z9V4_9DEIO</name>
<evidence type="ECO:0000256" key="1">
    <source>
        <dbReference type="SAM" id="MobiDB-lite"/>
    </source>
</evidence>
<proteinExistence type="predicted"/>
<feature type="chain" id="PRO_5045730780" evidence="2">
    <location>
        <begin position="24"/>
        <end position="493"/>
    </location>
</feature>
<dbReference type="EMBL" id="JBHRZG010000011">
    <property type="protein sequence ID" value="MFC3833497.1"/>
    <property type="molecule type" value="Genomic_DNA"/>
</dbReference>
<keyword evidence="2" id="KW-0732">Signal</keyword>
<keyword evidence="4" id="KW-1185">Reference proteome</keyword>
<reference evidence="4" key="1">
    <citation type="journal article" date="2019" name="Int. J. Syst. Evol. Microbiol.">
        <title>The Global Catalogue of Microorganisms (GCM) 10K type strain sequencing project: providing services to taxonomists for standard genome sequencing and annotation.</title>
        <authorList>
            <consortium name="The Broad Institute Genomics Platform"/>
            <consortium name="The Broad Institute Genome Sequencing Center for Infectious Disease"/>
            <person name="Wu L."/>
            <person name="Ma J."/>
        </authorList>
    </citation>
    <scope>NUCLEOTIDE SEQUENCE [LARGE SCALE GENOMIC DNA]</scope>
    <source>
        <strain evidence="4">CCTCC AB 2017081</strain>
    </source>
</reference>
<protein>
    <submittedName>
        <fullName evidence="3">Uncharacterized protein</fullName>
    </submittedName>
</protein>
<dbReference type="RefSeq" id="WP_380102110.1">
    <property type="nucleotide sequence ID" value="NZ_JBHRZG010000011.1"/>
</dbReference>
<accession>A0ABV7Z9V4</accession>